<dbReference type="EMBL" id="JANBPW010000778">
    <property type="protein sequence ID" value="KAJ1948310.1"/>
    <property type="molecule type" value="Genomic_DNA"/>
</dbReference>
<dbReference type="Proteomes" id="UP001150603">
    <property type="component" value="Unassembled WGS sequence"/>
</dbReference>
<protein>
    <submittedName>
        <fullName evidence="1">Uncharacterized protein</fullName>
    </submittedName>
</protein>
<evidence type="ECO:0000313" key="1">
    <source>
        <dbReference type="EMBL" id="KAJ1948310.1"/>
    </source>
</evidence>
<accession>A0ACC1JDL7</accession>
<keyword evidence="2" id="KW-1185">Reference proteome</keyword>
<comment type="caution">
    <text evidence="1">The sequence shown here is derived from an EMBL/GenBank/DDBJ whole genome shotgun (WGS) entry which is preliminary data.</text>
</comment>
<name>A0ACC1JDL7_9FUNG</name>
<evidence type="ECO:0000313" key="2">
    <source>
        <dbReference type="Proteomes" id="UP001150603"/>
    </source>
</evidence>
<proteinExistence type="predicted"/>
<feature type="non-terminal residue" evidence="1">
    <location>
        <position position="141"/>
    </location>
</feature>
<gene>
    <name evidence="1" type="ORF">FBU59_001655</name>
</gene>
<sequence length="141" mass="14895">MELTADGELECAFGSMMFNGPVTSIQELQPNTLLVAAMGSSNSAGGLTVYDTYAMYTAEHRPLLHTYADASVFCASRLTGAVSGRVAVGLTEKVAVSTVSSTRIHDIFDATTGSDILSTCFLDNKSLLACGGRDGRIRLFD</sequence>
<organism evidence="1 2">
    <name type="scientific">Linderina macrospora</name>
    <dbReference type="NCBI Taxonomy" id="4868"/>
    <lineage>
        <taxon>Eukaryota</taxon>
        <taxon>Fungi</taxon>
        <taxon>Fungi incertae sedis</taxon>
        <taxon>Zoopagomycota</taxon>
        <taxon>Kickxellomycotina</taxon>
        <taxon>Kickxellomycetes</taxon>
        <taxon>Kickxellales</taxon>
        <taxon>Kickxellaceae</taxon>
        <taxon>Linderina</taxon>
    </lineage>
</organism>
<reference evidence="1" key="1">
    <citation type="submission" date="2022-07" db="EMBL/GenBank/DDBJ databases">
        <title>Phylogenomic reconstructions and comparative analyses of Kickxellomycotina fungi.</title>
        <authorList>
            <person name="Reynolds N.K."/>
            <person name="Stajich J.E."/>
            <person name="Barry K."/>
            <person name="Grigoriev I.V."/>
            <person name="Crous P."/>
            <person name="Smith M.E."/>
        </authorList>
    </citation>
    <scope>NUCLEOTIDE SEQUENCE</scope>
    <source>
        <strain evidence="1">NRRL 5244</strain>
    </source>
</reference>